<accession>B1I5U5</accession>
<dbReference type="AlphaFoldDB" id="B1I5U5"/>
<dbReference type="GO" id="GO:0003677">
    <property type="term" value="F:DNA binding"/>
    <property type="evidence" value="ECO:0007669"/>
    <property type="project" value="UniProtKB-KW"/>
</dbReference>
<protein>
    <submittedName>
        <fullName evidence="5">Regulatory protein, ArsR</fullName>
    </submittedName>
</protein>
<dbReference type="InterPro" id="IPR036390">
    <property type="entry name" value="WH_DNA-bd_sf"/>
</dbReference>
<feature type="domain" description="HTH arsR-type" evidence="4">
    <location>
        <begin position="1"/>
        <end position="95"/>
    </location>
</feature>
<sequence length="105" mass="11963">MGNDIFALQAGILKALGHPTRIRIVEQLRGGERCVCEIMADIGLEQSNTSQHLAVLKRAGVLGSRKDGMRVMYWVRRPEVFGMMDILREMLTRQAREQLRLLGRE</sequence>
<dbReference type="eggNOG" id="COG0640">
    <property type="taxonomic scope" value="Bacteria"/>
</dbReference>
<dbReference type="NCBIfam" id="NF033788">
    <property type="entry name" value="HTH_metalloreg"/>
    <property type="match status" value="1"/>
</dbReference>
<dbReference type="Proteomes" id="UP000008544">
    <property type="component" value="Chromosome"/>
</dbReference>
<dbReference type="GO" id="GO:0003700">
    <property type="term" value="F:DNA-binding transcription factor activity"/>
    <property type="evidence" value="ECO:0007669"/>
    <property type="project" value="InterPro"/>
</dbReference>
<name>B1I5U5_DESAP</name>
<evidence type="ECO:0000256" key="3">
    <source>
        <dbReference type="ARBA" id="ARBA00023163"/>
    </source>
</evidence>
<dbReference type="OrthoDB" id="9798835at2"/>
<dbReference type="InterPro" id="IPR036388">
    <property type="entry name" value="WH-like_DNA-bd_sf"/>
</dbReference>
<dbReference type="HOGENOM" id="CLU_097806_3_3_9"/>
<dbReference type="SMART" id="SM00418">
    <property type="entry name" value="HTH_ARSR"/>
    <property type="match status" value="1"/>
</dbReference>
<keyword evidence="3" id="KW-0804">Transcription</keyword>
<dbReference type="EMBL" id="CP000860">
    <property type="protein sequence ID" value="ACA60393.1"/>
    <property type="molecule type" value="Genomic_DNA"/>
</dbReference>
<evidence type="ECO:0000256" key="1">
    <source>
        <dbReference type="ARBA" id="ARBA00023015"/>
    </source>
</evidence>
<dbReference type="InterPro" id="IPR051081">
    <property type="entry name" value="HTH_MetalResp_TranReg"/>
</dbReference>
<reference evidence="5 6" key="2">
    <citation type="journal article" date="2008" name="Science">
        <title>Environmental genomics reveals a single-species ecosystem deep within Earth.</title>
        <authorList>
            <person name="Chivian D."/>
            <person name="Brodie E.L."/>
            <person name="Alm E.J."/>
            <person name="Culley D.E."/>
            <person name="Dehal P.S."/>
            <person name="Desantis T.Z."/>
            <person name="Gihring T.M."/>
            <person name="Lapidus A."/>
            <person name="Lin L.H."/>
            <person name="Lowry S.R."/>
            <person name="Moser D.P."/>
            <person name="Richardson P.M."/>
            <person name="Southam G."/>
            <person name="Wanger G."/>
            <person name="Pratt L.M."/>
            <person name="Andersen G.L."/>
            <person name="Hazen T.C."/>
            <person name="Brockman F.J."/>
            <person name="Arkin A.P."/>
            <person name="Onstott T.C."/>
        </authorList>
    </citation>
    <scope>NUCLEOTIDE SEQUENCE [LARGE SCALE GENOMIC DNA]</scope>
    <source>
        <strain evidence="5 6">MP104C</strain>
    </source>
</reference>
<keyword evidence="1" id="KW-0805">Transcription regulation</keyword>
<dbReference type="PANTHER" id="PTHR33154">
    <property type="entry name" value="TRANSCRIPTIONAL REGULATOR, ARSR FAMILY"/>
    <property type="match status" value="1"/>
</dbReference>
<dbReference type="PROSITE" id="PS50987">
    <property type="entry name" value="HTH_ARSR_2"/>
    <property type="match status" value="1"/>
</dbReference>
<dbReference type="SUPFAM" id="SSF46785">
    <property type="entry name" value="Winged helix' DNA-binding domain"/>
    <property type="match status" value="1"/>
</dbReference>
<dbReference type="InterPro" id="IPR001845">
    <property type="entry name" value="HTH_ArsR_DNA-bd_dom"/>
</dbReference>
<proteinExistence type="predicted"/>
<evidence type="ECO:0000259" key="4">
    <source>
        <dbReference type="PROSITE" id="PS50987"/>
    </source>
</evidence>
<organism evidence="5 6">
    <name type="scientific">Desulforudis audaxviator (strain MP104C)</name>
    <dbReference type="NCBI Taxonomy" id="477974"/>
    <lineage>
        <taxon>Bacteria</taxon>
        <taxon>Bacillati</taxon>
        <taxon>Bacillota</taxon>
        <taxon>Clostridia</taxon>
        <taxon>Thermoanaerobacterales</taxon>
        <taxon>Candidatus Desulforudaceae</taxon>
        <taxon>Candidatus Desulforudis</taxon>
    </lineage>
</organism>
<gene>
    <name evidence="5" type="ordered locus">Daud_1900</name>
</gene>
<evidence type="ECO:0000313" key="5">
    <source>
        <dbReference type="EMBL" id="ACA60393.1"/>
    </source>
</evidence>
<dbReference type="KEGG" id="dau:Daud_1900"/>
<dbReference type="STRING" id="477974.Daud_1900"/>
<dbReference type="Gene3D" id="1.10.10.10">
    <property type="entry name" value="Winged helix-like DNA-binding domain superfamily/Winged helix DNA-binding domain"/>
    <property type="match status" value="1"/>
</dbReference>
<reference evidence="6" key="1">
    <citation type="submission" date="2007-10" db="EMBL/GenBank/DDBJ databases">
        <title>Complete sequence of chromosome of Desulforudis audaxviator MP104C.</title>
        <authorList>
            <person name="Copeland A."/>
            <person name="Lucas S."/>
            <person name="Lapidus A."/>
            <person name="Barry K."/>
            <person name="Glavina del Rio T."/>
            <person name="Dalin E."/>
            <person name="Tice H."/>
            <person name="Bruce D."/>
            <person name="Pitluck S."/>
            <person name="Lowry S.R."/>
            <person name="Larimer F."/>
            <person name="Land M.L."/>
            <person name="Hauser L."/>
            <person name="Kyrpides N."/>
            <person name="Ivanova N.N."/>
            <person name="Richardson P."/>
        </authorList>
    </citation>
    <scope>NUCLEOTIDE SEQUENCE [LARGE SCALE GENOMIC DNA]</scope>
    <source>
        <strain evidence="6">MP104C</strain>
    </source>
</reference>
<dbReference type="Pfam" id="PF01022">
    <property type="entry name" value="HTH_5"/>
    <property type="match status" value="1"/>
</dbReference>
<keyword evidence="2" id="KW-0238">DNA-binding</keyword>
<dbReference type="InterPro" id="IPR011991">
    <property type="entry name" value="ArsR-like_HTH"/>
</dbReference>
<evidence type="ECO:0000313" key="6">
    <source>
        <dbReference type="Proteomes" id="UP000008544"/>
    </source>
</evidence>
<dbReference type="PRINTS" id="PR00778">
    <property type="entry name" value="HTHARSR"/>
</dbReference>
<dbReference type="CDD" id="cd00090">
    <property type="entry name" value="HTH_ARSR"/>
    <property type="match status" value="1"/>
</dbReference>
<dbReference type="RefSeq" id="WP_012302969.1">
    <property type="nucleotide sequence ID" value="NC_010424.1"/>
</dbReference>
<dbReference type="PANTHER" id="PTHR33154:SF18">
    <property type="entry name" value="ARSENICAL RESISTANCE OPERON REPRESSOR"/>
    <property type="match status" value="1"/>
</dbReference>
<evidence type="ECO:0000256" key="2">
    <source>
        <dbReference type="ARBA" id="ARBA00023125"/>
    </source>
</evidence>
<keyword evidence="6" id="KW-1185">Reference proteome</keyword>